<dbReference type="InterPro" id="IPR000008">
    <property type="entry name" value="C2_dom"/>
</dbReference>
<evidence type="ECO:0000256" key="1">
    <source>
        <dbReference type="ARBA" id="ARBA00004370"/>
    </source>
</evidence>
<name>F0Y1H8_AURAN</name>
<dbReference type="Proteomes" id="UP000002729">
    <property type="component" value="Unassembled WGS sequence"/>
</dbReference>
<dbReference type="Gene3D" id="2.60.40.150">
    <property type="entry name" value="C2 domain"/>
    <property type="match status" value="1"/>
</dbReference>
<evidence type="ECO:0000256" key="4">
    <source>
        <dbReference type="ARBA" id="ARBA00023121"/>
    </source>
</evidence>
<dbReference type="InterPro" id="IPR045050">
    <property type="entry name" value="Synaptotagmin_plant"/>
</dbReference>
<keyword evidence="6" id="KW-1133">Transmembrane helix</keyword>
<feature type="transmembrane region" description="Helical" evidence="6">
    <location>
        <begin position="696"/>
        <end position="725"/>
    </location>
</feature>
<proteinExistence type="predicted"/>
<dbReference type="SMART" id="SM00239">
    <property type="entry name" value="C2"/>
    <property type="match status" value="1"/>
</dbReference>
<evidence type="ECO:0000256" key="3">
    <source>
        <dbReference type="ARBA" id="ARBA00023055"/>
    </source>
</evidence>
<evidence type="ECO:0000256" key="2">
    <source>
        <dbReference type="ARBA" id="ARBA00022448"/>
    </source>
</evidence>
<dbReference type="SUPFAM" id="SSF49562">
    <property type="entry name" value="C2 domain (Calcium/lipid-binding domain, CaLB)"/>
    <property type="match status" value="1"/>
</dbReference>
<feature type="domain" description="SMP-LTD" evidence="8">
    <location>
        <begin position="207"/>
        <end position="411"/>
    </location>
</feature>
<dbReference type="Pfam" id="PF00168">
    <property type="entry name" value="C2"/>
    <property type="match status" value="1"/>
</dbReference>
<evidence type="ECO:0008006" key="11">
    <source>
        <dbReference type="Google" id="ProtNLM"/>
    </source>
</evidence>
<gene>
    <name evidence="9" type="ORF">AURANDRAFT_62340</name>
</gene>
<keyword evidence="3" id="KW-0445">Lipid transport</keyword>
<dbReference type="RefSeq" id="XP_009034411.1">
    <property type="nucleotide sequence ID" value="XM_009036163.1"/>
</dbReference>
<sequence>MARTSTHFESLQSTIRDATHSVDAHVIKPTEHRLHLVKQAAYSALGVVLRGGRSFRRVDVDAPAFRPPRPDDVAIIAQKAPRGEHRHYYASDAYGDRGRARAAYAALPPVEDRCERGTAAYALFTRPGPESKWSLEESAGTDVDVALLVRWVEVGTYAVFEAPLMRLVATAGGLFLRALLWLGYQRHQPQMRPHRGMRKGFLLVVNAVLDAAWPWLRALINTQIKVNVRSSVNHVIANLPKKPIASIFSLDFDIGEAPPQITSIALASSFSGYEYLDLDVGFVLHGDDVHLDAEIVVGGDDQPDVRATVSRFAIDGAPRGRERAMQRRFNFSTLRLKLGPSIAPLPCVDAIRLGFTAKPTIKMDTHFHIHETVGIPVDVGVKALDRFLNRLVENVVDNFLCWPKHVVIPLASTLLGPDFEPDAGAAAPAPPIGTLHVKVTRCRDLINNDLVTGGQSDPYVIVSVGQREFRTPTIDDVADPVWASPEAWAFPVHESSQSVQLRVYDAEDDHFAFNDALLGVANVQIDELAAMIADARGSQLDRAAPRGTQIFNPTSMCAYATVSTRALSLCFEDSTRAIDSSQNQPNRRAAGSRKSKRRYSTSLIEHAVEVDLVLDTSVYNGKSKSVVLMSHRASKPSKVFIEAHFVRAAEAVADDARAKHRPGLAAVLARAGAYVAAATAAALAGCAAARPAAARAAAAAAGAAAIWLAATALACLAALGALGYVETHHGTGAH</sequence>
<accession>F0Y1H8</accession>
<evidence type="ECO:0000313" key="10">
    <source>
        <dbReference type="Proteomes" id="UP000002729"/>
    </source>
</evidence>
<dbReference type="PROSITE" id="PS50004">
    <property type="entry name" value="C2"/>
    <property type="match status" value="1"/>
</dbReference>
<evidence type="ECO:0000256" key="5">
    <source>
        <dbReference type="ARBA" id="ARBA00023136"/>
    </source>
</evidence>
<dbReference type="GO" id="GO:0005783">
    <property type="term" value="C:endoplasmic reticulum"/>
    <property type="evidence" value="ECO:0007669"/>
    <property type="project" value="TreeGrafter"/>
</dbReference>
<evidence type="ECO:0000313" key="9">
    <source>
        <dbReference type="EMBL" id="EGB10828.1"/>
    </source>
</evidence>
<dbReference type="GeneID" id="20223847"/>
<dbReference type="InParanoid" id="F0Y1H8"/>
<keyword evidence="5 6" id="KW-0472">Membrane</keyword>
<dbReference type="GO" id="GO:0008289">
    <property type="term" value="F:lipid binding"/>
    <property type="evidence" value="ECO:0007669"/>
    <property type="project" value="UniProtKB-KW"/>
</dbReference>
<dbReference type="PROSITE" id="PS51847">
    <property type="entry name" value="SMP"/>
    <property type="match status" value="1"/>
</dbReference>
<dbReference type="eggNOG" id="KOG1012">
    <property type="taxonomic scope" value="Eukaryota"/>
</dbReference>
<feature type="domain" description="C2" evidence="7">
    <location>
        <begin position="409"/>
        <end position="541"/>
    </location>
</feature>
<dbReference type="GO" id="GO:0006869">
    <property type="term" value="P:lipid transport"/>
    <property type="evidence" value="ECO:0007669"/>
    <property type="project" value="UniProtKB-KW"/>
</dbReference>
<keyword evidence="6" id="KW-0812">Transmembrane</keyword>
<dbReference type="InterPro" id="IPR035892">
    <property type="entry name" value="C2_domain_sf"/>
</dbReference>
<dbReference type="GO" id="GO:0016020">
    <property type="term" value="C:membrane"/>
    <property type="evidence" value="ECO:0007669"/>
    <property type="project" value="UniProtKB-SubCell"/>
</dbReference>
<reference evidence="9 10" key="1">
    <citation type="journal article" date="2011" name="Proc. Natl. Acad. Sci. U.S.A.">
        <title>Niche of harmful alga Aureococcus anophagefferens revealed through ecogenomics.</title>
        <authorList>
            <person name="Gobler C.J."/>
            <person name="Berry D.L."/>
            <person name="Dyhrman S.T."/>
            <person name="Wilhelm S.W."/>
            <person name="Salamov A."/>
            <person name="Lobanov A.V."/>
            <person name="Zhang Y."/>
            <person name="Collier J.L."/>
            <person name="Wurch L.L."/>
            <person name="Kustka A.B."/>
            <person name="Dill B.D."/>
            <person name="Shah M."/>
            <person name="VerBerkmoes N.C."/>
            <person name="Kuo A."/>
            <person name="Terry A."/>
            <person name="Pangilinan J."/>
            <person name="Lindquist E.A."/>
            <person name="Lucas S."/>
            <person name="Paulsen I.T."/>
            <person name="Hattenrath-Lehmann T.K."/>
            <person name="Talmage S.C."/>
            <person name="Walker E.A."/>
            <person name="Koch F."/>
            <person name="Burson A.M."/>
            <person name="Marcoval M.A."/>
            <person name="Tang Y.Z."/>
            <person name="Lecleir G.R."/>
            <person name="Coyne K.J."/>
            <person name="Berg G.M."/>
            <person name="Bertrand E.M."/>
            <person name="Saito M.A."/>
            <person name="Gladyshev V.N."/>
            <person name="Grigoriev I.V."/>
        </authorList>
    </citation>
    <scope>NUCLEOTIDE SEQUENCE [LARGE SCALE GENOMIC DNA]</scope>
    <source>
        <strain evidence="10">CCMP 1984</strain>
    </source>
</reference>
<dbReference type="AlphaFoldDB" id="F0Y1H8"/>
<protein>
    <recommendedName>
        <fullName evidence="11">C2 domain-containing protein</fullName>
    </recommendedName>
</protein>
<organism evidence="10">
    <name type="scientific">Aureococcus anophagefferens</name>
    <name type="common">Harmful bloom alga</name>
    <dbReference type="NCBI Taxonomy" id="44056"/>
    <lineage>
        <taxon>Eukaryota</taxon>
        <taxon>Sar</taxon>
        <taxon>Stramenopiles</taxon>
        <taxon>Ochrophyta</taxon>
        <taxon>Pelagophyceae</taxon>
        <taxon>Pelagomonadales</taxon>
        <taxon>Pelagomonadaceae</taxon>
        <taxon>Aureococcus</taxon>
    </lineage>
</organism>
<evidence type="ECO:0000259" key="7">
    <source>
        <dbReference type="PROSITE" id="PS50004"/>
    </source>
</evidence>
<keyword evidence="4" id="KW-0446">Lipid-binding</keyword>
<evidence type="ECO:0000259" key="8">
    <source>
        <dbReference type="PROSITE" id="PS51847"/>
    </source>
</evidence>
<dbReference type="EMBL" id="GL833123">
    <property type="protein sequence ID" value="EGB10828.1"/>
    <property type="molecule type" value="Genomic_DNA"/>
</dbReference>
<dbReference type="OrthoDB" id="270970at2759"/>
<keyword evidence="2" id="KW-0813">Transport</keyword>
<evidence type="ECO:0000256" key="6">
    <source>
        <dbReference type="SAM" id="Phobius"/>
    </source>
</evidence>
<comment type="subcellular location">
    <subcellularLocation>
        <location evidence="1">Membrane</location>
    </subcellularLocation>
</comment>
<dbReference type="PANTHER" id="PTHR10774:SF190">
    <property type="entry name" value="C2 CALCIUM_LIPID-BINDING ENDONUCLEASE_EXONUCLEASE_PHOSPHATASE-RELATED"/>
    <property type="match status" value="1"/>
</dbReference>
<dbReference type="PANTHER" id="PTHR10774">
    <property type="entry name" value="EXTENDED SYNAPTOTAGMIN-RELATED"/>
    <property type="match status" value="1"/>
</dbReference>
<dbReference type="InterPro" id="IPR031468">
    <property type="entry name" value="SMP_LBD"/>
</dbReference>
<keyword evidence="10" id="KW-1185">Reference proteome</keyword>
<dbReference type="KEGG" id="aaf:AURANDRAFT_62340"/>
<feature type="transmembrane region" description="Helical" evidence="6">
    <location>
        <begin position="671"/>
        <end position="689"/>
    </location>
</feature>